<dbReference type="GO" id="GO:0001786">
    <property type="term" value="F:phosphatidylserine binding"/>
    <property type="evidence" value="ECO:0007669"/>
    <property type="project" value="TreeGrafter"/>
</dbReference>
<dbReference type="Pfam" id="PF00191">
    <property type="entry name" value="Annexin"/>
    <property type="match status" value="17"/>
</dbReference>
<evidence type="ECO:0000256" key="6">
    <source>
        <dbReference type="ARBA" id="ARBA00023302"/>
    </source>
</evidence>
<feature type="region of interest" description="Disordered" evidence="9">
    <location>
        <begin position="537"/>
        <end position="594"/>
    </location>
</feature>
<dbReference type="GO" id="GO:0005737">
    <property type="term" value="C:cytoplasm"/>
    <property type="evidence" value="ECO:0007669"/>
    <property type="project" value="TreeGrafter"/>
</dbReference>
<dbReference type="GO" id="GO:0005509">
    <property type="term" value="F:calcium ion binding"/>
    <property type="evidence" value="ECO:0007669"/>
    <property type="project" value="InterPro"/>
</dbReference>
<keyword evidence="3 7" id="KW-0677">Repeat</keyword>
<dbReference type="PANTHER" id="PTHR10502">
    <property type="entry name" value="ANNEXIN"/>
    <property type="match status" value="1"/>
</dbReference>
<feature type="compositionally biased region" description="Basic and acidic residues" evidence="9">
    <location>
        <begin position="196"/>
        <end position="206"/>
    </location>
</feature>
<evidence type="ECO:0000256" key="1">
    <source>
        <dbReference type="ARBA" id="ARBA00007831"/>
    </source>
</evidence>
<dbReference type="Pfam" id="PF13879">
    <property type="entry name" value="Hmw_CFAP97"/>
    <property type="match status" value="1"/>
</dbReference>
<accession>A0A6P8I9X9</accession>
<comment type="domain">
    <text evidence="7">A pair of annexin repeats may form one binding site for calcium and phospholipid.</text>
</comment>
<feature type="compositionally biased region" description="Basic and acidic residues" evidence="9">
    <location>
        <begin position="928"/>
        <end position="940"/>
    </location>
</feature>
<dbReference type="GO" id="GO:0005634">
    <property type="term" value="C:nucleus"/>
    <property type="evidence" value="ECO:0007669"/>
    <property type="project" value="TreeGrafter"/>
</dbReference>
<keyword evidence="6 7" id="KW-0111">Calcium/phospholipid-binding</keyword>
<dbReference type="InterPro" id="IPR037104">
    <property type="entry name" value="Annexin_sf"/>
</dbReference>
<dbReference type="Proteomes" id="UP000515163">
    <property type="component" value="Unplaced"/>
</dbReference>
<feature type="region of interest" description="Disordered" evidence="9">
    <location>
        <begin position="1482"/>
        <end position="1518"/>
    </location>
</feature>
<feature type="compositionally biased region" description="Basic and acidic residues" evidence="9">
    <location>
        <begin position="1177"/>
        <end position="1189"/>
    </location>
</feature>
<protein>
    <recommendedName>
        <fullName evidence="7">Annexin</fullName>
    </recommendedName>
</protein>
<feature type="coiled-coil region" evidence="8">
    <location>
        <begin position="235"/>
        <end position="283"/>
    </location>
</feature>
<feature type="region of interest" description="Disordered" evidence="9">
    <location>
        <begin position="162"/>
        <end position="235"/>
    </location>
</feature>
<comment type="similarity">
    <text evidence="2">Belongs to the CFAP97 family.</text>
</comment>
<name>A0A6P8I9X9_ACTTE</name>
<dbReference type="SUPFAM" id="SSF47874">
    <property type="entry name" value="Annexin"/>
    <property type="match status" value="7"/>
</dbReference>
<feature type="region of interest" description="Disordered" evidence="9">
    <location>
        <begin position="888"/>
        <end position="941"/>
    </location>
</feature>
<evidence type="ECO:0000256" key="3">
    <source>
        <dbReference type="ARBA" id="ARBA00022737"/>
    </source>
</evidence>
<comment type="similarity">
    <text evidence="1 7">Belongs to the annexin family.</text>
</comment>
<feature type="compositionally biased region" description="Polar residues" evidence="9">
    <location>
        <begin position="2171"/>
        <end position="2189"/>
    </location>
</feature>
<feature type="compositionally biased region" description="Basic and acidic residues" evidence="9">
    <location>
        <begin position="1154"/>
        <end position="1165"/>
    </location>
</feature>
<dbReference type="PROSITE" id="PS51897">
    <property type="entry name" value="ANNEXIN_2"/>
    <property type="match status" value="17"/>
</dbReference>
<keyword evidence="8" id="KW-0175">Coiled coil</keyword>
<dbReference type="GeneID" id="116300181"/>
<keyword evidence="5 7" id="KW-0041">Annexin</keyword>
<evidence type="ECO:0000256" key="2">
    <source>
        <dbReference type="ARBA" id="ARBA00008315"/>
    </source>
</evidence>
<dbReference type="PANTHER" id="PTHR10502:SF233">
    <property type="entry name" value="ANNEXIN B9"/>
    <property type="match status" value="1"/>
</dbReference>
<feature type="compositionally biased region" description="Basic and acidic residues" evidence="9">
    <location>
        <begin position="905"/>
        <end position="916"/>
    </location>
</feature>
<dbReference type="OrthoDB" id="37886at2759"/>
<evidence type="ECO:0000256" key="7">
    <source>
        <dbReference type="RuleBase" id="RU003540"/>
    </source>
</evidence>
<feature type="compositionally biased region" description="Basic and acidic residues" evidence="9">
    <location>
        <begin position="1509"/>
        <end position="1518"/>
    </location>
</feature>
<dbReference type="GO" id="GO:0005886">
    <property type="term" value="C:plasma membrane"/>
    <property type="evidence" value="ECO:0007669"/>
    <property type="project" value="TreeGrafter"/>
</dbReference>
<dbReference type="GO" id="GO:0005544">
    <property type="term" value="F:calcium-dependent phospholipid binding"/>
    <property type="evidence" value="ECO:0007669"/>
    <property type="project" value="UniProtKB-KW"/>
</dbReference>
<dbReference type="PROSITE" id="PS00223">
    <property type="entry name" value="ANNEXIN_1"/>
    <property type="match status" value="10"/>
</dbReference>
<reference evidence="11" key="1">
    <citation type="submission" date="2025-08" db="UniProtKB">
        <authorList>
            <consortium name="RefSeq"/>
        </authorList>
    </citation>
    <scope>IDENTIFICATION</scope>
    <source>
        <tissue evidence="11">Tentacle</tissue>
    </source>
</reference>
<evidence type="ECO:0000256" key="5">
    <source>
        <dbReference type="ARBA" id="ARBA00023216"/>
    </source>
</evidence>
<dbReference type="RefSeq" id="XP_031564848.1">
    <property type="nucleotide sequence ID" value="XM_031708988.1"/>
</dbReference>
<dbReference type="KEGG" id="aten:116300181"/>
<feature type="compositionally biased region" description="Basic and acidic residues" evidence="9">
    <location>
        <begin position="162"/>
        <end position="174"/>
    </location>
</feature>
<dbReference type="InParanoid" id="A0A6P8I9X9"/>
<dbReference type="InterPro" id="IPR001464">
    <property type="entry name" value="Annexin"/>
</dbReference>
<keyword evidence="4 7" id="KW-0106">Calcium</keyword>
<dbReference type="Gene3D" id="1.10.220.10">
    <property type="entry name" value="Annexin"/>
    <property type="match status" value="22"/>
</dbReference>
<evidence type="ECO:0000256" key="9">
    <source>
        <dbReference type="SAM" id="MobiDB-lite"/>
    </source>
</evidence>
<evidence type="ECO:0000256" key="8">
    <source>
        <dbReference type="SAM" id="Coils"/>
    </source>
</evidence>
<dbReference type="InterPro" id="IPR018252">
    <property type="entry name" value="Annexin_repeat_CS"/>
</dbReference>
<evidence type="ECO:0000313" key="10">
    <source>
        <dbReference type="Proteomes" id="UP000515163"/>
    </source>
</evidence>
<dbReference type="InterPro" id="IPR029488">
    <property type="entry name" value="Hmw/CFAP97"/>
</dbReference>
<dbReference type="InterPro" id="IPR018502">
    <property type="entry name" value="Annexin_repeat"/>
</dbReference>
<feature type="region of interest" description="Disordered" evidence="9">
    <location>
        <begin position="2155"/>
        <end position="2212"/>
    </location>
</feature>
<evidence type="ECO:0000256" key="4">
    <source>
        <dbReference type="ARBA" id="ARBA00022837"/>
    </source>
</evidence>
<evidence type="ECO:0000313" key="11">
    <source>
        <dbReference type="RefSeq" id="XP_031564848.1"/>
    </source>
</evidence>
<organism evidence="10 11">
    <name type="scientific">Actinia tenebrosa</name>
    <name type="common">Australian red waratah sea anemone</name>
    <dbReference type="NCBI Taxonomy" id="6105"/>
    <lineage>
        <taxon>Eukaryota</taxon>
        <taxon>Metazoa</taxon>
        <taxon>Cnidaria</taxon>
        <taxon>Anthozoa</taxon>
        <taxon>Hexacorallia</taxon>
        <taxon>Actiniaria</taxon>
        <taxon>Actiniidae</taxon>
        <taxon>Actinia</taxon>
    </lineage>
</organism>
<feature type="compositionally biased region" description="Basic and acidic residues" evidence="9">
    <location>
        <begin position="1482"/>
        <end position="1501"/>
    </location>
</feature>
<feature type="region of interest" description="Disordered" evidence="9">
    <location>
        <begin position="1137"/>
        <end position="1190"/>
    </location>
</feature>
<feature type="compositionally biased region" description="Acidic residues" evidence="9">
    <location>
        <begin position="177"/>
        <end position="186"/>
    </location>
</feature>
<proteinExistence type="inferred from homology"/>
<dbReference type="PRINTS" id="PR00196">
    <property type="entry name" value="ANNEXIN"/>
</dbReference>
<keyword evidence="10" id="KW-1185">Reference proteome</keyword>
<sequence>MTGLYFYRYGGFPPASKYLDKIWHDQNHKKHKKRLKNVKGQLDLTPPRNNMHLQIQLNKLHMEQERQAAIDKQNLVIIEKLTEIKKSPGRIDHINKTWKPSNDRMKRFRARRQRRIEQENRLMEERLKKVQSYYDTDDWEKDYKKHLYYISMMENTTKDYDSVEYKDIEPEKSSEGNSDEDKDDTDSLPPVPPGTPERDKKDKKSSDEEDNISLPPIDNKQGKKKACKKDEGYSEQDAIMDAEELRAAIKDENKEKILEILGRTSEREKLQELRDKYQEMYGKDLLEDVKPYLDEDAQGVLQSLSSSAAEEDAKRLNEAIKGLGTDEDTIIEILCTRNNKELEAIREEYHKQFHRSLEDDLRGDTSGDVEKILVELSKGQREEAEGVDKNMAKRDAEDLMEAGVGSWGTDEGEFIRIFTQRSLPQLAAMYPEYRKLAKMDIEESIDKEMDGDLQKTFLALVKHSRNPSGAQADKITKAIKDGDTEAVARIILPMNKAQLEKLCSAYKKINKVDFADDIEKKCSGDLKQMLLAKLGKEAGGKKKDKEGKKDNQRKSKEGEKLPAIGKKKEQEKKSEKKQEKKSEPVKEEKDVSQKDIDELHQAIQDKNKDNIIAILSKNVNDDKKIQKLQDKYQKEYEQGLLDAIKSVVDDEDLQEPLECLFGSAPEYEAKCLYEATKGIGTDEDMLLEILCTRSASQLADIQEAYRKRYGTSLEEDIKSDTSGDFEDLLLELLKGSRDESDKVDKAQSKKDAEALYQAGAKTFGTNENTFISILTKRNPAQLNAVFVEYKKLAEVEIEESIENEMTGDLEKGLLILVKCMRNPRQFYSNKLHSSLQDGDTNTAARLILTSDKAKLTEIMNEYKKANDTSLDEDVQKKCSESLKKLLMGKIGKGKDSPQHKSNQVKGKDTVKADKGKSSPSKHAPPTKKQTEPAKGKKDDETSQLYKAVQAEDKKKIQDIVLRHATEKPKLKKLSDDYKKQHHQHLLEVLESNIDKDLLEAIAGLLLPPSQADARTLHSAMKGVGTNEAVLIEILCSRSNALAEVEIEESIENEMTGDLEKGLLILVKCMRNPRQFYSNKLHSSLQDGDTNTAARLILTSDKAKLTEIMNEYKKANDTSLDEDVQKKCSESLKKLLMGKIGKGKDSPQHKSNQVKGKDTVKADKGKSSPSKHAPPTKKQTEPAKGKKDDETSQLYKAVQAEDKKKIQDIVLRHATEKPKLKKLSDDYKKQHHQHLLEVLESNIDKDLLEAIAGLLLPPSQADARTLHSAMKGVGTNEAVLIEILCSRSNAEIQNIKKDYKKQYGKSLEEDVKSETSGDFEKLLVALLQGQRDESKSVNDDQAHKDAETLIEAGIKTWGTDEDKFIEIFTTRSIPQLQAMLPEYNKWAKCDIEESITSEMDGDLQTGLLTLVACLRDPEKNQVDKIHDALQDGDMSTVARIIAGSNEASLKKLESAYNANHKPNLFNEVDKKCSPELKKILLPKLKERNHEKTTNKTKAEPKKQTGAAPPKKKEEKDEDCTHLHTAIAKKDMKKIKEIVLRNAVDQNKLKKLSDDYQQRYNKDLVDVLDSKMEDDLHEAITALLLPPYQADARTLFYAMKGFGTKETLLIEILCTRNNEQIRDIKSEYMRKYGRSLEEDVKGDTSDDFEKLLTDLLKGARDESTEIDEELVQKDATDLYNAGVKIWGTHEDKFIEILTTRSSVHLKAMLDEYIKLSGVELEESIKDEMDGDLQDGLIMLLSCIQYESKAMADQLYTALQDHDTCTIARVIAATEQDKMTDIENAYNLHHRPKIYSEVNKKCSEDLKKIILPKLKDKKQEKEKLPHKAGARKQSIFVNKKQPSRNPAVNAHATNKEKGEDCSLLYRAIKNMEKKKITEIVVRNAADEIKMKKLYEDYSKRYKKNLVDELDSKIEDDVHEAITVLLLPPSQADARMLYYAMKGIGTHEIHLIEILCTKSNEEMIEIKKEYQKKYGRSLEEDVKYQTSGDFENLLTALMKGIRDDSTKVNQELARKDATALYIAGVKKWGTDEDKFIEILSTRNSVHLKAMMAEYIKLSGVELEESIKDEMDGDLQDGLIMLLSCIQDESKAMADQLYTALQDHDTCTVARIITATDQGKLSAVEASYNSTYELSLYNEVNNKCSDDLKKIILPKLEDENNKTKDKTNGKSRKISRGSQGKNSVKSNSNQSANSEGKIGEEKIEEEDETNEERPKLHVKKIEYHGTVVAAKDFDAVRDAERLKKAMKGFGSDEDAIISVLTACTSSQRQEIAATFKEQYGKDLVDELKSELSGKFEEAIVGLMSSPAVYDANMLYSAMKGIGTDDSLLTEIICSRTNEQIEEIKQAYNTVYGKDLIEEVQGETSGDFRSVLIALLQGKRGLSSDSVNEEDAYQDAQRLLEAGEKRWGTDESVFINILTTRSPMQLKAIFQAYKHVSNKEILEAIEEELEGDFHDAVRTIVLSTSDPPKYFAECLHSTMNGMMTNNAAVTRIIIARSEIDLIEIKLAYIELFGKTLESEVKDTFKGDQEGLLLKLLGEQ</sequence>
<dbReference type="SMART" id="SM00335">
    <property type="entry name" value="ANX"/>
    <property type="match status" value="17"/>
</dbReference>
<dbReference type="FunFam" id="1.10.220.10:FF:000002">
    <property type="entry name" value="Annexin"/>
    <property type="match status" value="6"/>
</dbReference>
<gene>
    <name evidence="11" type="primary">LOC116300181</name>
</gene>
<dbReference type="FunFam" id="1.10.220.10:FF:000003">
    <property type="entry name" value="Annexin"/>
    <property type="match status" value="6"/>
</dbReference>
<dbReference type="FunFam" id="1.10.220.10:FF:000004">
    <property type="entry name" value="Annexin"/>
    <property type="match status" value="1"/>
</dbReference>
<dbReference type="GO" id="GO:0012506">
    <property type="term" value="C:vesicle membrane"/>
    <property type="evidence" value="ECO:0007669"/>
    <property type="project" value="TreeGrafter"/>
</dbReference>